<proteinExistence type="predicted"/>
<dbReference type="Proteomes" id="UP000235036">
    <property type="component" value="Unassembled WGS sequence"/>
</dbReference>
<protein>
    <submittedName>
        <fullName evidence="1">Uncharacterized protein</fullName>
    </submittedName>
</protein>
<dbReference type="AlphaFoldDB" id="A0A2N6K7L4"/>
<sequence>MSDNPPENPIVENVEPPEVKLTAPALFEIESSWLVVAKNRRVNRDWEALTKTAKFPIPLYLSNPQRTQRLSYKHLTL</sequence>
<evidence type="ECO:0000313" key="1">
    <source>
        <dbReference type="EMBL" id="PLZ93222.1"/>
    </source>
</evidence>
<reference evidence="1 2" key="1">
    <citation type="submission" date="2017-08" db="EMBL/GenBank/DDBJ databases">
        <title>Genomes of Fischerella (Mastigocladus) sp. strains.</title>
        <authorList>
            <person name="Miller S.R."/>
        </authorList>
    </citation>
    <scope>NUCLEOTIDE SEQUENCE [LARGE SCALE GENOMIC DNA]</scope>
    <source>
        <strain evidence="1 2">CCMEE 5323</strain>
    </source>
</reference>
<organism evidence="1 2">
    <name type="scientific">Fischerella muscicola CCMEE 5323</name>
    <dbReference type="NCBI Taxonomy" id="2019572"/>
    <lineage>
        <taxon>Bacteria</taxon>
        <taxon>Bacillati</taxon>
        <taxon>Cyanobacteriota</taxon>
        <taxon>Cyanophyceae</taxon>
        <taxon>Nostocales</taxon>
        <taxon>Hapalosiphonaceae</taxon>
        <taxon>Fischerella</taxon>
    </lineage>
</organism>
<dbReference type="EMBL" id="NRQW01000078">
    <property type="protein sequence ID" value="PLZ93222.1"/>
    <property type="molecule type" value="Genomic_DNA"/>
</dbReference>
<accession>A0A2N6K7L4</accession>
<gene>
    <name evidence="1" type="ORF">CEN44_03660</name>
</gene>
<keyword evidence="2" id="KW-1185">Reference proteome</keyword>
<comment type="caution">
    <text evidence="1">The sequence shown here is derived from an EMBL/GenBank/DDBJ whole genome shotgun (WGS) entry which is preliminary data.</text>
</comment>
<name>A0A2N6K7L4_FISMU</name>
<dbReference type="RefSeq" id="WP_016870145.1">
    <property type="nucleotide sequence ID" value="NZ_CAWNVR010000009.1"/>
</dbReference>
<evidence type="ECO:0000313" key="2">
    <source>
        <dbReference type="Proteomes" id="UP000235036"/>
    </source>
</evidence>